<organism evidence="12 13">
    <name type="scientific">Dioscorea cayennensis subsp. rotundata</name>
    <name type="common">White Guinea yam</name>
    <name type="synonym">Dioscorea rotundata</name>
    <dbReference type="NCBI Taxonomy" id="55577"/>
    <lineage>
        <taxon>Eukaryota</taxon>
        <taxon>Viridiplantae</taxon>
        <taxon>Streptophyta</taxon>
        <taxon>Embryophyta</taxon>
        <taxon>Tracheophyta</taxon>
        <taxon>Spermatophyta</taxon>
        <taxon>Magnoliopsida</taxon>
        <taxon>Liliopsida</taxon>
        <taxon>Dioscoreales</taxon>
        <taxon>Dioscoreaceae</taxon>
        <taxon>Dioscorea</taxon>
    </lineage>
</organism>
<keyword evidence="12" id="KW-1185">Reference proteome</keyword>
<reference evidence="13" key="1">
    <citation type="submission" date="2025-08" db="UniProtKB">
        <authorList>
            <consortium name="RefSeq"/>
        </authorList>
    </citation>
    <scope>IDENTIFICATION</scope>
</reference>
<name>A0AB40CA63_DIOCR</name>
<accession>A0AB40CA63</accession>
<evidence type="ECO:0000256" key="8">
    <source>
        <dbReference type="ARBA" id="ARBA00023242"/>
    </source>
</evidence>
<evidence type="ECO:0000256" key="7">
    <source>
        <dbReference type="ARBA" id="ARBA00023163"/>
    </source>
</evidence>
<feature type="region of interest" description="Disordered" evidence="9">
    <location>
        <begin position="148"/>
        <end position="172"/>
    </location>
</feature>
<dbReference type="GO" id="GO:0005634">
    <property type="term" value="C:nucleus"/>
    <property type="evidence" value="ECO:0007669"/>
    <property type="project" value="UniProtKB-SubCell"/>
</dbReference>
<dbReference type="GO" id="GO:0008270">
    <property type="term" value="F:zinc ion binding"/>
    <property type="evidence" value="ECO:0007669"/>
    <property type="project" value="UniProtKB-KW"/>
</dbReference>
<evidence type="ECO:0000256" key="4">
    <source>
        <dbReference type="ARBA" id="ARBA00022833"/>
    </source>
</evidence>
<evidence type="ECO:0000256" key="2">
    <source>
        <dbReference type="ARBA" id="ARBA00022723"/>
    </source>
</evidence>
<dbReference type="PROSITE" id="PS51050">
    <property type="entry name" value="ZF_CW"/>
    <property type="match status" value="1"/>
</dbReference>
<evidence type="ECO:0000313" key="13">
    <source>
        <dbReference type="RefSeq" id="XP_039135680.1"/>
    </source>
</evidence>
<dbReference type="Proteomes" id="UP001515500">
    <property type="component" value="Chromosome 12"/>
</dbReference>
<dbReference type="Gene3D" id="3.30.40.100">
    <property type="match status" value="1"/>
</dbReference>
<dbReference type="GO" id="GO:0003677">
    <property type="term" value="F:DNA binding"/>
    <property type="evidence" value="ECO:0007669"/>
    <property type="project" value="UniProtKB-KW"/>
</dbReference>
<evidence type="ECO:0000256" key="6">
    <source>
        <dbReference type="ARBA" id="ARBA00023125"/>
    </source>
</evidence>
<keyword evidence="5" id="KW-0805">Transcription regulation</keyword>
<dbReference type="SUPFAM" id="SSF54171">
    <property type="entry name" value="DNA-binding domain"/>
    <property type="match status" value="1"/>
</dbReference>
<dbReference type="InterPro" id="IPR016177">
    <property type="entry name" value="DNA-bd_dom_sf"/>
</dbReference>
<dbReference type="PANTHER" id="PTHR12396:SF10">
    <property type="entry name" value="METHYL-CPG-BINDING DOMAIN-CONTAINING PROTEIN 1-RELATED"/>
    <property type="match status" value="1"/>
</dbReference>
<dbReference type="PANTHER" id="PTHR12396">
    <property type="entry name" value="METHYL-CPG BINDING PROTEIN, MBD"/>
    <property type="match status" value="1"/>
</dbReference>
<feature type="domain" description="MBD" evidence="10">
    <location>
        <begin position="73"/>
        <end position="144"/>
    </location>
</feature>
<dbReference type="CDD" id="cd01396">
    <property type="entry name" value="MeCP2_MBD"/>
    <property type="match status" value="1"/>
</dbReference>
<feature type="compositionally biased region" description="Basic residues" evidence="9">
    <location>
        <begin position="163"/>
        <end position="172"/>
    </location>
</feature>
<comment type="subcellular location">
    <subcellularLocation>
        <location evidence="1">Nucleus</location>
    </subcellularLocation>
</comment>
<keyword evidence="3" id="KW-0863">Zinc-finger</keyword>
<keyword evidence="2" id="KW-0479">Metal-binding</keyword>
<dbReference type="InterPro" id="IPR011124">
    <property type="entry name" value="Znf_CW"/>
</dbReference>
<keyword evidence="4" id="KW-0862">Zinc</keyword>
<dbReference type="Pfam" id="PF07496">
    <property type="entry name" value="zf-CW"/>
    <property type="match status" value="1"/>
</dbReference>
<evidence type="ECO:0000256" key="5">
    <source>
        <dbReference type="ARBA" id="ARBA00023015"/>
    </source>
</evidence>
<dbReference type="Gene3D" id="3.30.890.10">
    <property type="entry name" value="Methyl-cpg-binding Protein 2, Chain A"/>
    <property type="match status" value="1"/>
</dbReference>
<evidence type="ECO:0000259" key="10">
    <source>
        <dbReference type="PROSITE" id="PS50982"/>
    </source>
</evidence>
<dbReference type="SMART" id="SM00391">
    <property type="entry name" value="MBD"/>
    <property type="match status" value="1"/>
</dbReference>
<evidence type="ECO:0000256" key="9">
    <source>
        <dbReference type="SAM" id="MobiDB-lite"/>
    </source>
</evidence>
<dbReference type="RefSeq" id="XP_039135680.1">
    <property type="nucleotide sequence ID" value="XM_039279746.1"/>
</dbReference>
<dbReference type="PROSITE" id="PS50982">
    <property type="entry name" value="MBD"/>
    <property type="match status" value="1"/>
</dbReference>
<keyword evidence="6" id="KW-0238">DNA-binding</keyword>
<keyword evidence="8" id="KW-0539">Nucleus</keyword>
<feature type="domain" description="CW-type" evidence="11">
    <location>
        <begin position="12"/>
        <end position="67"/>
    </location>
</feature>
<evidence type="ECO:0000256" key="1">
    <source>
        <dbReference type="ARBA" id="ARBA00004123"/>
    </source>
</evidence>
<gene>
    <name evidence="13" type="primary">LOC120273097</name>
</gene>
<proteinExistence type="predicted"/>
<dbReference type="AlphaFoldDB" id="A0AB40CA63"/>
<sequence>MSKFLERCKGNKDSVGAYAVQCGECSKWRFIPTKEEFESIRHNFIENPWYCNKKPGVTCDDPADLEYDNTRIWVFDKPNIPKAPPNTERMLIMRRDCSKMDAHYIMPNGKKVRSGVEVEKFLEAYPEYKGKISPSSFSFTVPKVMDERSPRKFEAKASPSSNKRLKISTKKE</sequence>
<evidence type="ECO:0000313" key="12">
    <source>
        <dbReference type="Proteomes" id="UP001515500"/>
    </source>
</evidence>
<evidence type="ECO:0000259" key="11">
    <source>
        <dbReference type="PROSITE" id="PS51050"/>
    </source>
</evidence>
<keyword evidence="7" id="KW-0804">Transcription</keyword>
<dbReference type="Pfam" id="PF01429">
    <property type="entry name" value="MBD"/>
    <property type="match status" value="1"/>
</dbReference>
<evidence type="ECO:0000256" key="3">
    <source>
        <dbReference type="ARBA" id="ARBA00022771"/>
    </source>
</evidence>
<dbReference type="GeneID" id="120273097"/>
<protein>
    <submittedName>
        <fullName evidence="13">Methyl-CpG-binding domain-containing protein 4-like</fullName>
    </submittedName>
</protein>
<dbReference type="InterPro" id="IPR001739">
    <property type="entry name" value="Methyl_CpG_DNA-bd"/>
</dbReference>